<dbReference type="PROSITE" id="PS50181">
    <property type="entry name" value="FBOX"/>
    <property type="match status" value="1"/>
</dbReference>
<feature type="domain" description="F-box" evidence="2">
    <location>
        <begin position="53"/>
        <end position="102"/>
    </location>
</feature>
<keyword evidence="4" id="KW-1185">Reference proteome</keyword>
<name>A0A0L0SWT1_ALLM3</name>
<dbReference type="SUPFAM" id="SSF81383">
    <property type="entry name" value="F-box domain"/>
    <property type="match status" value="1"/>
</dbReference>
<reference evidence="3 4" key="1">
    <citation type="submission" date="2009-11" db="EMBL/GenBank/DDBJ databases">
        <title>Annotation of Allomyces macrogynus ATCC 38327.</title>
        <authorList>
            <consortium name="The Broad Institute Genome Sequencing Platform"/>
            <person name="Russ C."/>
            <person name="Cuomo C."/>
            <person name="Burger G."/>
            <person name="Gray M.W."/>
            <person name="Holland P.W.H."/>
            <person name="King N."/>
            <person name="Lang F.B.F."/>
            <person name="Roger A.J."/>
            <person name="Ruiz-Trillo I."/>
            <person name="Young S.K."/>
            <person name="Zeng Q."/>
            <person name="Gargeya S."/>
            <person name="Fitzgerald M."/>
            <person name="Haas B."/>
            <person name="Abouelleil A."/>
            <person name="Alvarado L."/>
            <person name="Arachchi H.M."/>
            <person name="Berlin A."/>
            <person name="Chapman S.B."/>
            <person name="Gearin G."/>
            <person name="Goldberg J."/>
            <person name="Griggs A."/>
            <person name="Gujja S."/>
            <person name="Hansen M."/>
            <person name="Heiman D."/>
            <person name="Howarth C."/>
            <person name="Larimer J."/>
            <person name="Lui A."/>
            <person name="MacDonald P.J.P."/>
            <person name="McCowen C."/>
            <person name="Montmayeur A."/>
            <person name="Murphy C."/>
            <person name="Neiman D."/>
            <person name="Pearson M."/>
            <person name="Priest M."/>
            <person name="Roberts A."/>
            <person name="Saif S."/>
            <person name="Shea T."/>
            <person name="Sisk P."/>
            <person name="Stolte C."/>
            <person name="Sykes S."/>
            <person name="Wortman J."/>
            <person name="Nusbaum C."/>
            <person name="Birren B."/>
        </authorList>
    </citation>
    <scope>NUCLEOTIDE SEQUENCE [LARGE SCALE GENOMIC DNA]</scope>
    <source>
        <strain evidence="3 4">ATCC 38327</strain>
    </source>
</reference>
<sequence length="123" mass="12833">MGQALSLWPGASGAPAAPAATRTADESISAPNTKSPTVLTRAEPAAALTLSPTRLLTNLPPELLAMIAAYLDDPVALAARATCGKLHSIIRRTPRGQTLRFLVALDADRENLHGAVSTWDPAK</sequence>
<evidence type="ECO:0000313" key="4">
    <source>
        <dbReference type="Proteomes" id="UP000054350"/>
    </source>
</evidence>
<evidence type="ECO:0000313" key="3">
    <source>
        <dbReference type="EMBL" id="KNE66865.1"/>
    </source>
</evidence>
<accession>A0A0L0SWT1</accession>
<gene>
    <name evidence="3" type="ORF">AMAG_19538</name>
</gene>
<evidence type="ECO:0000259" key="2">
    <source>
        <dbReference type="PROSITE" id="PS50181"/>
    </source>
</evidence>
<reference evidence="4" key="2">
    <citation type="submission" date="2009-11" db="EMBL/GenBank/DDBJ databases">
        <title>The Genome Sequence of Allomyces macrogynus strain ATCC 38327.</title>
        <authorList>
            <consortium name="The Broad Institute Genome Sequencing Platform"/>
            <person name="Russ C."/>
            <person name="Cuomo C."/>
            <person name="Shea T."/>
            <person name="Young S.K."/>
            <person name="Zeng Q."/>
            <person name="Koehrsen M."/>
            <person name="Haas B."/>
            <person name="Borodovsky M."/>
            <person name="Guigo R."/>
            <person name="Alvarado L."/>
            <person name="Berlin A."/>
            <person name="Borenstein D."/>
            <person name="Chen Z."/>
            <person name="Engels R."/>
            <person name="Freedman E."/>
            <person name="Gellesch M."/>
            <person name="Goldberg J."/>
            <person name="Griggs A."/>
            <person name="Gujja S."/>
            <person name="Heiman D."/>
            <person name="Hepburn T."/>
            <person name="Howarth C."/>
            <person name="Jen D."/>
            <person name="Larson L."/>
            <person name="Lewis B."/>
            <person name="Mehta T."/>
            <person name="Park D."/>
            <person name="Pearson M."/>
            <person name="Roberts A."/>
            <person name="Saif S."/>
            <person name="Shenoy N."/>
            <person name="Sisk P."/>
            <person name="Stolte C."/>
            <person name="Sykes S."/>
            <person name="Walk T."/>
            <person name="White J."/>
            <person name="Yandava C."/>
            <person name="Burger G."/>
            <person name="Gray M.W."/>
            <person name="Holland P.W.H."/>
            <person name="King N."/>
            <person name="Lang F.B.F."/>
            <person name="Roger A.J."/>
            <person name="Ruiz-Trillo I."/>
            <person name="Lander E."/>
            <person name="Nusbaum C."/>
        </authorList>
    </citation>
    <scope>NUCLEOTIDE SEQUENCE [LARGE SCALE GENOMIC DNA]</scope>
    <source>
        <strain evidence="4">ATCC 38327</strain>
    </source>
</reference>
<dbReference type="VEuPathDB" id="FungiDB:AMAG_19538"/>
<feature type="compositionally biased region" description="Low complexity" evidence="1">
    <location>
        <begin position="9"/>
        <end position="20"/>
    </location>
</feature>
<dbReference type="CDD" id="cd09917">
    <property type="entry name" value="F-box_SF"/>
    <property type="match status" value="1"/>
</dbReference>
<evidence type="ECO:0000256" key="1">
    <source>
        <dbReference type="SAM" id="MobiDB-lite"/>
    </source>
</evidence>
<dbReference type="AlphaFoldDB" id="A0A0L0SWT1"/>
<feature type="region of interest" description="Disordered" evidence="1">
    <location>
        <begin position="1"/>
        <end position="39"/>
    </location>
</feature>
<dbReference type="EMBL" id="GG745351">
    <property type="protein sequence ID" value="KNE66865.1"/>
    <property type="molecule type" value="Genomic_DNA"/>
</dbReference>
<dbReference type="Proteomes" id="UP000054350">
    <property type="component" value="Unassembled WGS sequence"/>
</dbReference>
<proteinExistence type="predicted"/>
<organism evidence="3 4">
    <name type="scientific">Allomyces macrogynus (strain ATCC 38327)</name>
    <name type="common">Allomyces javanicus var. macrogynus</name>
    <dbReference type="NCBI Taxonomy" id="578462"/>
    <lineage>
        <taxon>Eukaryota</taxon>
        <taxon>Fungi</taxon>
        <taxon>Fungi incertae sedis</taxon>
        <taxon>Blastocladiomycota</taxon>
        <taxon>Blastocladiomycetes</taxon>
        <taxon>Blastocladiales</taxon>
        <taxon>Blastocladiaceae</taxon>
        <taxon>Allomyces</taxon>
    </lineage>
</organism>
<protein>
    <recommendedName>
        <fullName evidence="2">F-box domain-containing protein</fullName>
    </recommendedName>
</protein>
<dbReference type="InterPro" id="IPR036047">
    <property type="entry name" value="F-box-like_dom_sf"/>
</dbReference>
<dbReference type="InterPro" id="IPR001810">
    <property type="entry name" value="F-box_dom"/>
</dbReference>
<feature type="compositionally biased region" description="Polar residues" evidence="1">
    <location>
        <begin position="29"/>
        <end position="38"/>
    </location>
</feature>